<dbReference type="AlphaFoldDB" id="A0A0A9XZK5"/>
<dbReference type="Pfam" id="PF00834">
    <property type="entry name" value="Ribul_P_3_epim"/>
    <property type="match status" value="2"/>
</dbReference>
<dbReference type="GO" id="GO:0005975">
    <property type="term" value="P:carbohydrate metabolic process"/>
    <property type="evidence" value="ECO:0007669"/>
    <property type="project" value="InterPro"/>
</dbReference>
<dbReference type="PANTHER" id="PTHR11749">
    <property type="entry name" value="RIBULOSE-5-PHOSPHATE-3-EPIMERASE"/>
    <property type="match status" value="1"/>
</dbReference>
<evidence type="ECO:0000313" key="3">
    <source>
        <dbReference type="EMBL" id="JAG24288.1"/>
    </source>
</evidence>
<keyword evidence="2" id="KW-0413">Isomerase</keyword>
<evidence type="ECO:0000256" key="2">
    <source>
        <dbReference type="ARBA" id="ARBA00023235"/>
    </source>
</evidence>
<dbReference type="SUPFAM" id="SSF51366">
    <property type="entry name" value="Ribulose-phoshate binding barrel"/>
    <property type="match status" value="1"/>
</dbReference>
<protein>
    <submittedName>
        <fullName evidence="3">Ribulose-phosphate 3-epimerase</fullName>
    </submittedName>
</protein>
<organism evidence="3">
    <name type="scientific">Lygus hesperus</name>
    <name type="common">Western plant bug</name>
    <dbReference type="NCBI Taxonomy" id="30085"/>
    <lineage>
        <taxon>Eukaryota</taxon>
        <taxon>Metazoa</taxon>
        <taxon>Ecdysozoa</taxon>
        <taxon>Arthropoda</taxon>
        <taxon>Hexapoda</taxon>
        <taxon>Insecta</taxon>
        <taxon>Pterygota</taxon>
        <taxon>Neoptera</taxon>
        <taxon>Paraneoptera</taxon>
        <taxon>Hemiptera</taxon>
        <taxon>Heteroptera</taxon>
        <taxon>Panheteroptera</taxon>
        <taxon>Cimicomorpha</taxon>
        <taxon>Miridae</taxon>
        <taxon>Mirini</taxon>
        <taxon>Lygus</taxon>
    </lineage>
</organism>
<dbReference type="PROSITE" id="PS01085">
    <property type="entry name" value="RIBUL_P_3_EPIMER_1"/>
    <property type="match status" value="1"/>
</dbReference>
<keyword evidence="1" id="KW-0479">Metal-binding</keyword>
<name>A0A0A9XZK5_LYGHE</name>
<proteinExistence type="predicted"/>
<dbReference type="EMBL" id="GDHC01000566">
    <property type="protein sequence ID" value="JAQ18063.1"/>
    <property type="molecule type" value="Transcribed_RNA"/>
</dbReference>
<dbReference type="Gene3D" id="3.20.20.70">
    <property type="entry name" value="Aldolase class I"/>
    <property type="match status" value="1"/>
</dbReference>
<reference evidence="3" key="2">
    <citation type="submission" date="2014-07" db="EMBL/GenBank/DDBJ databases">
        <authorList>
            <person name="Hull J."/>
        </authorList>
    </citation>
    <scope>NUCLEOTIDE SEQUENCE</scope>
</reference>
<gene>
    <name evidence="3" type="primary">RPE_3</name>
    <name evidence="4" type="synonym">RPE_1</name>
    <name evidence="3" type="ORF">CM83_17468</name>
    <name evidence="4" type="ORF">g.8575</name>
</gene>
<reference evidence="4" key="3">
    <citation type="journal article" date="2016" name="Gigascience">
        <title>De novo construction of an expanded transcriptome assembly for the western tarnished plant bug, Lygus hesperus.</title>
        <authorList>
            <person name="Tassone E.E."/>
            <person name="Geib S.M."/>
            <person name="Hall B."/>
            <person name="Fabrick J.A."/>
            <person name="Brent C.S."/>
            <person name="Hull J.J."/>
        </authorList>
    </citation>
    <scope>NUCLEOTIDE SEQUENCE</scope>
</reference>
<reference evidence="3" key="1">
    <citation type="journal article" date="2014" name="PLoS ONE">
        <title>Transcriptome-Based Identification of ABC Transporters in the Western Tarnished Plant Bug Lygus hesperus.</title>
        <authorList>
            <person name="Hull J.J."/>
            <person name="Chaney K."/>
            <person name="Geib S.M."/>
            <person name="Fabrick J.A."/>
            <person name="Brent C.S."/>
            <person name="Walsh D."/>
            <person name="Lavine L.C."/>
        </authorList>
    </citation>
    <scope>NUCLEOTIDE SEQUENCE</scope>
</reference>
<evidence type="ECO:0000256" key="1">
    <source>
        <dbReference type="ARBA" id="ARBA00022723"/>
    </source>
</evidence>
<sequence length="273" mass="30117">MQVVQKKPHAVVAPSLLACDFGTYVYNCTHNPINRTHMYLYVGKLGAEAQRMMDSGADELHIDVMDGHFVPNISFGFADIEAVRKYVPNAFLDCHLMVTDPLAWLPTLRRIGVQNITFHIEAVDNPLDIINAIHNCGIQAGVSIKPNTIIDVRSSSYSYTLHAMLASLLLSSFAQNIENSPAIQSCDRILIMTVEPGFGGQAFMQSMVPKIQRLRSIYPDKCIEVDGGITLGDILHTVTKAGANAIVAGSCIFRSQNSTETIQSFHTTLRQYF</sequence>
<accession>A0A0A9XZK5</accession>
<dbReference type="InterPro" id="IPR013785">
    <property type="entry name" value="Aldolase_TIM"/>
</dbReference>
<dbReference type="InterPro" id="IPR000056">
    <property type="entry name" value="Ribul_P_3_epim-like"/>
</dbReference>
<dbReference type="EMBL" id="GBHO01019316">
    <property type="protein sequence ID" value="JAG24288.1"/>
    <property type="molecule type" value="Transcribed_RNA"/>
</dbReference>
<dbReference type="GO" id="GO:0046872">
    <property type="term" value="F:metal ion binding"/>
    <property type="evidence" value="ECO:0007669"/>
    <property type="project" value="UniProtKB-KW"/>
</dbReference>
<dbReference type="InterPro" id="IPR011060">
    <property type="entry name" value="RibuloseP-bd_barrel"/>
</dbReference>
<dbReference type="GO" id="GO:0016857">
    <property type="term" value="F:racemase and epimerase activity, acting on carbohydrates and derivatives"/>
    <property type="evidence" value="ECO:0007669"/>
    <property type="project" value="InterPro"/>
</dbReference>
<dbReference type="PROSITE" id="PS01086">
    <property type="entry name" value="RIBUL_P_3_EPIMER_2"/>
    <property type="match status" value="1"/>
</dbReference>
<evidence type="ECO:0000313" key="4">
    <source>
        <dbReference type="EMBL" id="JAQ18063.1"/>
    </source>
</evidence>
<dbReference type="PROSITE" id="PS51257">
    <property type="entry name" value="PROKAR_LIPOPROTEIN"/>
    <property type="match status" value="1"/>
</dbReference>
<dbReference type="CDD" id="cd00429">
    <property type="entry name" value="RPE"/>
    <property type="match status" value="1"/>
</dbReference>